<feature type="transmembrane region" description="Helical" evidence="1">
    <location>
        <begin position="264"/>
        <end position="285"/>
    </location>
</feature>
<reference evidence="3" key="1">
    <citation type="submission" date="2019-07" db="EMBL/GenBank/DDBJ databases">
        <title>Shewanella sp. YLB-08 draft genomic sequence.</title>
        <authorList>
            <person name="Yu L."/>
        </authorList>
    </citation>
    <scope>NUCLEOTIDE SEQUENCE [LARGE SCALE GENOMIC DNA]</scope>
    <source>
        <strain evidence="3">JCM 20706</strain>
    </source>
</reference>
<keyword evidence="1" id="KW-0472">Membrane</keyword>
<organism evidence="2 3">
    <name type="scientific">Shewanella hanedai</name>
    <name type="common">Alteromonas hanedai</name>
    <dbReference type="NCBI Taxonomy" id="25"/>
    <lineage>
        <taxon>Bacteria</taxon>
        <taxon>Pseudomonadati</taxon>
        <taxon>Pseudomonadota</taxon>
        <taxon>Gammaproteobacteria</taxon>
        <taxon>Alteromonadales</taxon>
        <taxon>Shewanellaceae</taxon>
        <taxon>Shewanella</taxon>
    </lineage>
</organism>
<proteinExistence type="predicted"/>
<feature type="transmembrane region" description="Helical" evidence="1">
    <location>
        <begin position="36"/>
        <end position="58"/>
    </location>
</feature>
<feature type="transmembrane region" description="Helical" evidence="1">
    <location>
        <begin position="78"/>
        <end position="102"/>
    </location>
</feature>
<sequence length="405" mass="45917">MTTWLTIGILFTFAAIAFVIYRWGNVECIGVTPVRTFTFIAILFTSGLDVGLIMFPLTEFAGYADLGASPEYGFTNPLAIEFGFWAFLIWAFYFLTCFYFCVIEPRVKFFEIPLIKFINNLVIIGTCAFTAYLLLTNLPWYLPEMGDGETIVSSFYLIVFVIIAAAVYSSTSIRYVRILSLGSTWLFMALIAIMWAGAFLSDGSGVGEFFTTFAMVGDYFGNIHHFVLPMNDYHEFYLFWWFAWSIMIGQFTSRFVGGMKTYQVLIAMMVFPSLPIAVWFTILYYYSANEIATTGFYNLAMVIVGITFVVNSLDSLIRLYTDNLNLTVERLGKTKYIIGNIVLMSSLTLLFQLNFLEIQWVGALAIGLILACFGYIMATKYKKVAAIERSPKENKIDFSKIELAN</sequence>
<comment type="caution">
    <text evidence="2">The sequence shown here is derived from an EMBL/GenBank/DDBJ whole genome shotgun (WGS) entry which is preliminary data.</text>
</comment>
<feature type="transmembrane region" description="Helical" evidence="1">
    <location>
        <begin position="178"/>
        <end position="200"/>
    </location>
</feature>
<feature type="transmembrane region" description="Helical" evidence="1">
    <location>
        <begin position="291"/>
        <end position="313"/>
    </location>
</feature>
<dbReference type="Proteomes" id="UP000318126">
    <property type="component" value="Unassembled WGS sequence"/>
</dbReference>
<evidence type="ECO:0000313" key="3">
    <source>
        <dbReference type="Proteomes" id="UP000318126"/>
    </source>
</evidence>
<evidence type="ECO:0000256" key="1">
    <source>
        <dbReference type="SAM" id="Phobius"/>
    </source>
</evidence>
<protein>
    <submittedName>
        <fullName evidence="2">BCCT family transporter</fullName>
    </submittedName>
</protein>
<dbReference type="RefSeq" id="WP_144042468.1">
    <property type="nucleotide sequence ID" value="NZ_BMPL01000047.1"/>
</dbReference>
<feature type="transmembrane region" description="Helical" evidence="1">
    <location>
        <begin position="238"/>
        <end position="257"/>
    </location>
</feature>
<feature type="transmembrane region" description="Helical" evidence="1">
    <location>
        <begin position="6"/>
        <end position="24"/>
    </location>
</feature>
<evidence type="ECO:0000313" key="2">
    <source>
        <dbReference type="EMBL" id="TRY11951.1"/>
    </source>
</evidence>
<feature type="transmembrane region" description="Helical" evidence="1">
    <location>
        <begin position="114"/>
        <end position="135"/>
    </location>
</feature>
<dbReference type="AlphaFoldDB" id="A0A553JHL7"/>
<feature type="transmembrane region" description="Helical" evidence="1">
    <location>
        <begin position="358"/>
        <end position="378"/>
    </location>
</feature>
<accession>A0A553JHL7</accession>
<dbReference type="OrthoDB" id="5596354at2"/>
<name>A0A553JHL7_SHEHA</name>
<keyword evidence="3" id="KW-1185">Reference proteome</keyword>
<feature type="transmembrane region" description="Helical" evidence="1">
    <location>
        <begin position="155"/>
        <end position="171"/>
    </location>
</feature>
<dbReference type="EMBL" id="VKGK01000042">
    <property type="protein sequence ID" value="TRY11951.1"/>
    <property type="molecule type" value="Genomic_DNA"/>
</dbReference>
<feature type="transmembrane region" description="Helical" evidence="1">
    <location>
        <begin position="334"/>
        <end position="352"/>
    </location>
</feature>
<keyword evidence="1" id="KW-0812">Transmembrane</keyword>
<keyword evidence="1" id="KW-1133">Transmembrane helix</keyword>
<gene>
    <name evidence="2" type="ORF">FN961_22860</name>
</gene>